<evidence type="ECO:0000256" key="3">
    <source>
        <dbReference type="ARBA" id="ARBA00022475"/>
    </source>
</evidence>
<dbReference type="Gene3D" id="1.20.81.30">
    <property type="entry name" value="Type II secretion system (T2SS), domain F"/>
    <property type="match status" value="2"/>
</dbReference>
<evidence type="ECO:0000256" key="2">
    <source>
        <dbReference type="ARBA" id="ARBA00005745"/>
    </source>
</evidence>
<proteinExistence type="inferred from homology"/>
<dbReference type="GO" id="GO:0005886">
    <property type="term" value="C:plasma membrane"/>
    <property type="evidence" value="ECO:0007669"/>
    <property type="project" value="UniProtKB-SubCell"/>
</dbReference>
<evidence type="ECO:0000256" key="4">
    <source>
        <dbReference type="ARBA" id="ARBA00022519"/>
    </source>
</evidence>
<feature type="transmembrane region" description="Helical" evidence="8">
    <location>
        <begin position="373"/>
        <end position="394"/>
    </location>
</feature>
<evidence type="ECO:0000256" key="5">
    <source>
        <dbReference type="ARBA" id="ARBA00022692"/>
    </source>
</evidence>
<comment type="caution">
    <text evidence="10">The sequence shown here is derived from an EMBL/GenBank/DDBJ whole genome shotgun (WGS) entry which is preliminary data.</text>
</comment>
<feature type="domain" description="Type II secretion system protein GspF" evidence="9">
    <location>
        <begin position="270"/>
        <end position="392"/>
    </location>
</feature>
<protein>
    <recommendedName>
        <fullName evidence="9">Type II secretion system protein GspF domain-containing protein</fullName>
    </recommendedName>
</protein>
<evidence type="ECO:0000256" key="1">
    <source>
        <dbReference type="ARBA" id="ARBA00004429"/>
    </source>
</evidence>
<dbReference type="FunFam" id="1.20.81.30:FF:000001">
    <property type="entry name" value="Type II secretion system protein F"/>
    <property type="match status" value="2"/>
</dbReference>
<comment type="similarity">
    <text evidence="2">Belongs to the GSP F family.</text>
</comment>
<comment type="subcellular location">
    <subcellularLocation>
        <location evidence="1">Cell inner membrane</location>
        <topology evidence="1">Multi-pass membrane protein</topology>
    </subcellularLocation>
</comment>
<keyword evidence="5 8" id="KW-0812">Transmembrane</keyword>
<feature type="transmembrane region" description="Helical" evidence="8">
    <location>
        <begin position="220"/>
        <end position="238"/>
    </location>
</feature>
<gene>
    <name evidence="10" type="ORF">COT04_00805</name>
</gene>
<keyword evidence="7 8" id="KW-0472">Membrane</keyword>
<evidence type="ECO:0000313" key="11">
    <source>
        <dbReference type="Proteomes" id="UP000229559"/>
    </source>
</evidence>
<evidence type="ECO:0000256" key="6">
    <source>
        <dbReference type="ARBA" id="ARBA00022989"/>
    </source>
</evidence>
<accession>A0A2M6YQ86</accession>
<evidence type="ECO:0000256" key="8">
    <source>
        <dbReference type="SAM" id="Phobius"/>
    </source>
</evidence>
<keyword evidence="6 8" id="KW-1133">Transmembrane helix</keyword>
<evidence type="ECO:0000313" key="10">
    <source>
        <dbReference type="EMBL" id="PIU33295.1"/>
    </source>
</evidence>
<dbReference type="Proteomes" id="UP000229559">
    <property type="component" value="Unassembled WGS sequence"/>
</dbReference>
<dbReference type="InterPro" id="IPR003004">
    <property type="entry name" value="GspF/PilC"/>
</dbReference>
<dbReference type="PRINTS" id="PR00812">
    <property type="entry name" value="BCTERIALGSPF"/>
</dbReference>
<dbReference type="EMBL" id="PEXA01000025">
    <property type="protein sequence ID" value="PIU33295.1"/>
    <property type="molecule type" value="Genomic_DNA"/>
</dbReference>
<name>A0A2M6YQ86_9BACT</name>
<dbReference type="PANTHER" id="PTHR30012">
    <property type="entry name" value="GENERAL SECRETION PATHWAY PROTEIN"/>
    <property type="match status" value="1"/>
</dbReference>
<sequence length="400" mass="44217">MEKFKYRAKDKDGKTVEGLIEAGSINQAAKILRERGLLVINLNQKGENLVLQIKRGLGRVTVQDKVNFTRQLSTMINAGLTITESLAILELQASPALTNLISDVLHRVESGVTLSEALEKHSSVFDQIYIALIRSGETAGVLDKVLSRLADNLEKQTEFRRKIKGAMVYPIIIIGGMLAVMAVMIIFVIPKLTTIYEEFQADLPTSTKILIAVSKFASHYWWLAIGLLAGLVFLGRLLSKNPLFRRRFDELLFKLPIIGKLRKSMILTEFTRTLGLLIGSGILIVEAIEVTTKSLNSPNYEEKMKEVSKEVEKGLPLATALARTEIFPPLLPQMVAVGEETGKLDEVLGKVSTYFEQEADTAVKGLTTAIEPLIMIVLGVGVGFLMLSIIMPIYNLTSKF</sequence>
<dbReference type="AlphaFoldDB" id="A0A2M6YQ86"/>
<evidence type="ECO:0000256" key="7">
    <source>
        <dbReference type="ARBA" id="ARBA00023136"/>
    </source>
</evidence>
<keyword evidence="3" id="KW-1003">Cell membrane</keyword>
<dbReference type="PANTHER" id="PTHR30012:SF0">
    <property type="entry name" value="TYPE II SECRETION SYSTEM PROTEIN F-RELATED"/>
    <property type="match status" value="1"/>
</dbReference>
<dbReference type="InterPro" id="IPR042094">
    <property type="entry name" value="T2SS_GspF_sf"/>
</dbReference>
<feature type="transmembrane region" description="Helical" evidence="8">
    <location>
        <begin position="166"/>
        <end position="189"/>
    </location>
</feature>
<reference evidence="11" key="1">
    <citation type="submission" date="2017-09" db="EMBL/GenBank/DDBJ databases">
        <title>Depth-based differentiation of microbial function through sediment-hosted aquifers and enrichment of novel symbionts in the deep terrestrial subsurface.</title>
        <authorList>
            <person name="Probst A.J."/>
            <person name="Ladd B."/>
            <person name="Jarett J.K."/>
            <person name="Geller-Mcgrath D.E."/>
            <person name="Sieber C.M.K."/>
            <person name="Emerson J.B."/>
            <person name="Anantharaman K."/>
            <person name="Thomas B.C."/>
            <person name="Malmstrom R."/>
            <person name="Stieglmeier M."/>
            <person name="Klingl A."/>
            <person name="Woyke T."/>
            <person name="Ryan C.M."/>
            <person name="Banfield J.F."/>
        </authorList>
    </citation>
    <scope>NUCLEOTIDE SEQUENCE [LARGE SCALE GENOMIC DNA]</scope>
</reference>
<dbReference type="InterPro" id="IPR018076">
    <property type="entry name" value="T2SS_GspF_dom"/>
</dbReference>
<organism evidence="10 11">
    <name type="scientific">Candidatus Shapirobacteria bacterium CG07_land_8_20_14_0_80_39_12</name>
    <dbReference type="NCBI Taxonomy" id="1974480"/>
    <lineage>
        <taxon>Bacteria</taxon>
        <taxon>Candidatus Shapironibacteriota</taxon>
    </lineage>
</organism>
<keyword evidence="4" id="KW-0997">Cell inner membrane</keyword>
<evidence type="ECO:0000259" key="9">
    <source>
        <dbReference type="Pfam" id="PF00482"/>
    </source>
</evidence>
<feature type="domain" description="Type II secretion system protein GspF" evidence="9">
    <location>
        <begin position="68"/>
        <end position="190"/>
    </location>
</feature>
<dbReference type="Pfam" id="PF00482">
    <property type="entry name" value="T2SSF"/>
    <property type="match status" value="2"/>
</dbReference>